<dbReference type="GO" id="GO:0006402">
    <property type="term" value="P:mRNA catabolic process"/>
    <property type="evidence" value="ECO:0007669"/>
    <property type="project" value="InterPro"/>
</dbReference>
<dbReference type="PANTHER" id="PTHR11252:SF0">
    <property type="entry name" value="POLYRIBONUCLEOTIDE NUCLEOTIDYLTRANSFERASE 1, MITOCHONDRIAL"/>
    <property type="match status" value="1"/>
</dbReference>
<evidence type="ECO:0000313" key="3">
    <source>
        <dbReference type="EMBL" id="CAI2187802.1"/>
    </source>
</evidence>
<dbReference type="Gene3D" id="3.30.230.70">
    <property type="entry name" value="GHMP Kinase, N-terminal domain"/>
    <property type="match status" value="1"/>
</dbReference>
<dbReference type="Proteomes" id="UP001153678">
    <property type="component" value="Unassembled WGS sequence"/>
</dbReference>
<keyword evidence="4" id="KW-1185">Reference proteome</keyword>
<dbReference type="GO" id="GO:0003723">
    <property type="term" value="F:RNA binding"/>
    <property type="evidence" value="ECO:0007669"/>
    <property type="project" value="UniProtKB-UniRule"/>
</dbReference>
<dbReference type="InterPro" id="IPR036612">
    <property type="entry name" value="KH_dom_type_1_sf"/>
</dbReference>
<dbReference type="PROSITE" id="PS50084">
    <property type="entry name" value="KH_TYPE_1"/>
    <property type="match status" value="1"/>
</dbReference>
<keyword evidence="1" id="KW-0694">RNA-binding</keyword>
<evidence type="ECO:0000313" key="4">
    <source>
        <dbReference type="Proteomes" id="UP001153678"/>
    </source>
</evidence>
<dbReference type="InterPro" id="IPR036345">
    <property type="entry name" value="ExoRNase_PH_dom2_sf"/>
</dbReference>
<dbReference type="SUPFAM" id="SSF54791">
    <property type="entry name" value="Eukaryotic type KH-domain (KH-domain type I)"/>
    <property type="match status" value="1"/>
</dbReference>
<dbReference type="Pfam" id="PF00013">
    <property type="entry name" value="KH_1"/>
    <property type="match status" value="1"/>
</dbReference>
<feature type="domain" description="K Homology" evidence="2">
    <location>
        <begin position="89"/>
        <end position="154"/>
    </location>
</feature>
<dbReference type="InterPro" id="IPR004088">
    <property type="entry name" value="KH_dom_type_1"/>
</dbReference>
<accession>A0A9W4WUZ8</accession>
<dbReference type="InterPro" id="IPR004087">
    <property type="entry name" value="KH_dom"/>
</dbReference>
<evidence type="ECO:0000256" key="1">
    <source>
        <dbReference type="PROSITE-ProRule" id="PRU00117"/>
    </source>
</evidence>
<dbReference type="PANTHER" id="PTHR11252">
    <property type="entry name" value="POLYRIBONUCLEOTIDE NUCLEOTIDYLTRANSFERASE"/>
    <property type="match status" value="1"/>
</dbReference>
<dbReference type="CDD" id="cd02393">
    <property type="entry name" value="KH-I_PNPase"/>
    <property type="match status" value="1"/>
</dbReference>
<organism evidence="3 4">
    <name type="scientific">Funneliformis geosporum</name>
    <dbReference type="NCBI Taxonomy" id="1117311"/>
    <lineage>
        <taxon>Eukaryota</taxon>
        <taxon>Fungi</taxon>
        <taxon>Fungi incertae sedis</taxon>
        <taxon>Mucoromycota</taxon>
        <taxon>Glomeromycotina</taxon>
        <taxon>Glomeromycetes</taxon>
        <taxon>Glomerales</taxon>
        <taxon>Glomeraceae</taxon>
        <taxon>Funneliformis</taxon>
    </lineage>
</organism>
<dbReference type="SUPFAM" id="SSF55666">
    <property type="entry name" value="Ribonuclease PH domain 2-like"/>
    <property type="match status" value="1"/>
</dbReference>
<evidence type="ECO:0000259" key="2">
    <source>
        <dbReference type="SMART" id="SM00322"/>
    </source>
</evidence>
<dbReference type="SMART" id="SM00322">
    <property type="entry name" value="KH"/>
    <property type="match status" value="1"/>
</dbReference>
<comment type="caution">
    <text evidence="3">The sequence shown here is derived from an EMBL/GenBank/DDBJ whole genome shotgun (WGS) entry which is preliminary data.</text>
</comment>
<gene>
    <name evidence="3" type="ORF">FWILDA_LOCUS13264</name>
</gene>
<dbReference type="GO" id="GO:0005829">
    <property type="term" value="C:cytosol"/>
    <property type="evidence" value="ECO:0007669"/>
    <property type="project" value="TreeGrafter"/>
</dbReference>
<dbReference type="GO" id="GO:0000175">
    <property type="term" value="F:3'-5'-RNA exonuclease activity"/>
    <property type="evidence" value="ECO:0007669"/>
    <property type="project" value="TreeGrafter"/>
</dbReference>
<feature type="non-terminal residue" evidence="3">
    <location>
        <position position="1"/>
    </location>
</feature>
<sequence length="155" mass="17241">PIAGIALGLLEGEILVDINGLEDQFGEMDFKVAGTEKGICSLQLDVKNQGISLPIFQNSLQLGKKARIHLLYEMNKHLPKISPGLPTHAIKFRKFFIGTERFGLIIGSQGKTINRLIQETGVEIDLQSNGFALLYHYDEQQLNQAVQLIKAKLEK</sequence>
<dbReference type="EMBL" id="CAMKVN010004819">
    <property type="protein sequence ID" value="CAI2187802.1"/>
    <property type="molecule type" value="Genomic_DNA"/>
</dbReference>
<dbReference type="InterPro" id="IPR027408">
    <property type="entry name" value="PNPase/RNase_PH_dom_sf"/>
</dbReference>
<protein>
    <submittedName>
        <fullName evidence="3">3682_t:CDS:1</fullName>
    </submittedName>
</protein>
<proteinExistence type="predicted"/>
<dbReference type="InterPro" id="IPR012162">
    <property type="entry name" value="PNPase"/>
</dbReference>
<dbReference type="AlphaFoldDB" id="A0A9W4WUZ8"/>
<dbReference type="OrthoDB" id="437922at2759"/>
<reference evidence="3" key="1">
    <citation type="submission" date="2022-08" db="EMBL/GenBank/DDBJ databases">
        <authorList>
            <person name="Kallberg Y."/>
            <person name="Tangrot J."/>
            <person name="Rosling A."/>
        </authorList>
    </citation>
    <scope>NUCLEOTIDE SEQUENCE</scope>
    <source>
        <strain evidence="3">Wild A</strain>
    </source>
</reference>
<dbReference type="Gene3D" id="3.30.1370.10">
    <property type="entry name" value="K Homology domain, type 1"/>
    <property type="match status" value="1"/>
</dbReference>
<name>A0A9W4WUZ8_9GLOM</name>
<dbReference type="GO" id="GO:0004654">
    <property type="term" value="F:polyribonucleotide nucleotidyltransferase activity"/>
    <property type="evidence" value="ECO:0007669"/>
    <property type="project" value="InterPro"/>
</dbReference>